<dbReference type="Proteomes" id="UP001175097">
    <property type="component" value="Unassembled WGS sequence"/>
</dbReference>
<protein>
    <submittedName>
        <fullName evidence="1">Uncharacterized protein</fullName>
    </submittedName>
</protein>
<name>A0ABT8JT22_9BACL</name>
<gene>
    <name evidence="1" type="ORF">P5G49_12635</name>
</gene>
<evidence type="ECO:0000313" key="2">
    <source>
        <dbReference type="Proteomes" id="UP001175097"/>
    </source>
</evidence>
<organism evidence="1 2">
    <name type="scientific">Sporosarcina highlanderae</name>
    <dbReference type="NCBI Taxonomy" id="3035916"/>
    <lineage>
        <taxon>Bacteria</taxon>
        <taxon>Bacillati</taxon>
        <taxon>Bacillota</taxon>
        <taxon>Bacilli</taxon>
        <taxon>Bacillales</taxon>
        <taxon>Caryophanaceae</taxon>
        <taxon>Sporosarcina</taxon>
    </lineage>
</organism>
<dbReference type="EMBL" id="JAROCC010000010">
    <property type="protein sequence ID" value="MDN4608316.1"/>
    <property type="molecule type" value="Genomic_DNA"/>
</dbReference>
<accession>A0ABT8JT22</accession>
<reference evidence="1" key="1">
    <citation type="submission" date="2023-03" db="EMBL/GenBank/DDBJ databases">
        <title>MT1 and MT2 Draft Genomes of Novel Species.</title>
        <authorList>
            <person name="Venkateswaran K."/>
        </authorList>
    </citation>
    <scope>NUCLEOTIDE SEQUENCE</scope>
    <source>
        <strain evidence="1">F6_3S_P_2</strain>
    </source>
</reference>
<proteinExistence type="predicted"/>
<sequence length="141" mass="15408">MGLHGCCGISLGVNANPLPVLNPNGMERLISTVTITVNDADDVVRLMASIWAEIEASTVNSVPLRGNTMVYSIVRTSDNALIRRVEDTDFDELTTTFTAFDTPGRGTFTYRLLGRILRSTVPVQTESIRSVEFTAEELSVN</sequence>
<evidence type="ECO:0000313" key="1">
    <source>
        <dbReference type="EMBL" id="MDN4608316.1"/>
    </source>
</evidence>
<comment type="caution">
    <text evidence="1">The sequence shown here is derived from an EMBL/GenBank/DDBJ whole genome shotgun (WGS) entry which is preliminary data.</text>
</comment>
<keyword evidence="2" id="KW-1185">Reference proteome</keyword>
<dbReference type="RefSeq" id="WP_301244287.1">
    <property type="nucleotide sequence ID" value="NZ_JAROCC010000010.1"/>
</dbReference>